<keyword evidence="1" id="KW-0732">Signal</keyword>
<keyword evidence="3" id="KW-1185">Reference proteome</keyword>
<organism evidence="2 3">
    <name type="scientific">Flavobacterium cutihirudinis</name>
    <dbReference type="NCBI Taxonomy" id="1265740"/>
    <lineage>
        <taxon>Bacteria</taxon>
        <taxon>Pseudomonadati</taxon>
        <taxon>Bacteroidota</taxon>
        <taxon>Flavobacteriia</taxon>
        <taxon>Flavobacteriales</taxon>
        <taxon>Flavobacteriaceae</taxon>
        <taxon>Flavobacterium</taxon>
    </lineage>
</organism>
<dbReference type="PROSITE" id="PS51257">
    <property type="entry name" value="PROKAR_LIPOPROTEIN"/>
    <property type="match status" value="1"/>
</dbReference>
<feature type="signal peptide" evidence="1">
    <location>
        <begin position="1"/>
        <end position="22"/>
    </location>
</feature>
<evidence type="ECO:0000313" key="2">
    <source>
        <dbReference type="EMBL" id="RED19668.1"/>
    </source>
</evidence>
<protein>
    <submittedName>
        <fullName evidence="2">Uncharacterized protein</fullName>
    </submittedName>
</protein>
<name>A0A3D9FKS9_9FLAO</name>
<dbReference type="Proteomes" id="UP000257004">
    <property type="component" value="Unassembled WGS sequence"/>
</dbReference>
<feature type="chain" id="PRO_5017580675" evidence="1">
    <location>
        <begin position="23"/>
        <end position="423"/>
    </location>
</feature>
<dbReference type="AlphaFoldDB" id="A0A3D9FKS9"/>
<evidence type="ECO:0000256" key="1">
    <source>
        <dbReference type="SAM" id="SignalP"/>
    </source>
</evidence>
<proteinExistence type="predicted"/>
<comment type="caution">
    <text evidence="2">The sequence shown here is derived from an EMBL/GenBank/DDBJ whole genome shotgun (WGS) entry which is preliminary data.</text>
</comment>
<reference evidence="2 3" key="1">
    <citation type="submission" date="2018-07" db="EMBL/GenBank/DDBJ databases">
        <title>Genomic Encyclopedia of Archaeal and Bacterial Type Strains, Phase II (KMG-II): from individual species to whole genera.</title>
        <authorList>
            <person name="Goeker M."/>
        </authorList>
    </citation>
    <scope>NUCLEOTIDE SEQUENCE [LARGE SCALE GENOMIC DNA]</scope>
    <source>
        <strain evidence="2 3">DSM 25795</strain>
    </source>
</reference>
<dbReference type="RefSeq" id="WP_115889873.1">
    <property type="nucleotide sequence ID" value="NZ_QRDQ01000012.1"/>
</dbReference>
<dbReference type="OrthoDB" id="1451496at2"/>
<dbReference type="EMBL" id="QRDQ01000012">
    <property type="protein sequence ID" value="RED19668.1"/>
    <property type="molecule type" value="Genomic_DNA"/>
</dbReference>
<sequence>MKKYIKFAAFALIAALASCSSDDDVDYTDVGGNVVPKASISRLDRNYDLPLAVFTKDGVTATKVEIYKNDAKTISDPIVLGAKISDATITADGASFNTSKLPSFDEFPVTSGGVTTNTGKTGTFALAIVSTYSDGSTTRATYTLTVGKGIVWKVLDADGLPKTTSSTSGVLAVNYLDPAPVYVYYATVKNGATVVNSVVGEYKINDGAYKALPGAALPITTGKVDVANIIPWSEIAADDEITFKFTVTAGTQTDAISTKIVFADQVFGAETAGTLSNSDTTSQFSFQTGKSYDGADAENAEVTFVDGFGFKKARTDVRIEFVKSTLDYDTTNLFQAEAAFNAATKVTELGDLKTDDVVLYKVTRNLNLGTEDKPNWQDVTGYGLIKITDRVAGASSQQLVFSYKEGVLYQVTDTPPVVVSSAK</sequence>
<evidence type="ECO:0000313" key="3">
    <source>
        <dbReference type="Proteomes" id="UP000257004"/>
    </source>
</evidence>
<gene>
    <name evidence="2" type="ORF">BD847_3955</name>
</gene>
<accession>A0A3D9FKS9</accession>